<dbReference type="AlphaFoldDB" id="A0A1H0PPG8"/>
<proteinExistence type="inferred from homology"/>
<dbReference type="SMART" id="SM00363">
    <property type="entry name" value="S4"/>
    <property type="match status" value="1"/>
</dbReference>
<dbReference type="Gene3D" id="3.10.290.10">
    <property type="entry name" value="RNA-binding S4 domain"/>
    <property type="match status" value="1"/>
</dbReference>
<dbReference type="PANTHER" id="PTHR32319:SF0">
    <property type="entry name" value="BACTERIAL HEMOLYSIN-LIKE PROTEIN"/>
    <property type="match status" value="1"/>
</dbReference>
<keyword evidence="1 3" id="KW-0694">RNA-binding</keyword>
<reference evidence="6" key="1">
    <citation type="submission" date="2016-10" db="EMBL/GenBank/DDBJ databases">
        <authorList>
            <person name="Varghese N."/>
            <person name="Submissions S."/>
        </authorList>
    </citation>
    <scope>NUCLEOTIDE SEQUENCE [LARGE SCALE GENOMIC DNA]</scope>
    <source>
        <strain evidence="6">DSM 22329</strain>
    </source>
</reference>
<evidence type="ECO:0000313" key="5">
    <source>
        <dbReference type="EMBL" id="SDP06700.1"/>
    </source>
</evidence>
<evidence type="ECO:0000256" key="1">
    <source>
        <dbReference type="ARBA" id="ARBA00022884"/>
    </source>
</evidence>
<dbReference type="OrthoDB" id="9784736at2"/>
<dbReference type="Proteomes" id="UP000199077">
    <property type="component" value="Chromosome I"/>
</dbReference>
<keyword evidence="5" id="KW-0489">Methyltransferase</keyword>
<evidence type="ECO:0000256" key="2">
    <source>
        <dbReference type="ARBA" id="ARBA00029460"/>
    </source>
</evidence>
<dbReference type="STRING" id="443156.SAMN04489867_1326"/>
<gene>
    <name evidence="5" type="ORF">SAMN04489867_1326</name>
</gene>
<dbReference type="Gene3D" id="3.40.50.150">
    <property type="entry name" value="Vaccinia Virus protein VP39"/>
    <property type="match status" value="1"/>
</dbReference>
<keyword evidence="6" id="KW-1185">Reference proteome</keyword>
<dbReference type="GO" id="GO:0008168">
    <property type="term" value="F:methyltransferase activity"/>
    <property type="evidence" value="ECO:0007669"/>
    <property type="project" value="UniProtKB-KW"/>
</dbReference>
<comment type="similarity">
    <text evidence="2">Belongs to the TlyA family.</text>
</comment>
<protein>
    <submittedName>
        <fullName evidence="5">23S rRNA (Cytidine1920-2'-O)/16S rRNA (Cytidine1409-2'-O)-methyltransferase</fullName>
    </submittedName>
</protein>
<dbReference type="InterPro" id="IPR002877">
    <property type="entry name" value="RNA_MeTrfase_FtsJ_dom"/>
</dbReference>
<dbReference type="InterPro" id="IPR047048">
    <property type="entry name" value="TlyA"/>
</dbReference>
<evidence type="ECO:0000256" key="3">
    <source>
        <dbReference type="PROSITE-ProRule" id="PRU00182"/>
    </source>
</evidence>
<dbReference type="GO" id="GO:0003723">
    <property type="term" value="F:RNA binding"/>
    <property type="evidence" value="ECO:0007669"/>
    <property type="project" value="UniProtKB-KW"/>
</dbReference>
<dbReference type="PANTHER" id="PTHR32319">
    <property type="entry name" value="BACTERIAL HEMOLYSIN-LIKE PROTEIN"/>
    <property type="match status" value="1"/>
</dbReference>
<dbReference type="InterPro" id="IPR029063">
    <property type="entry name" value="SAM-dependent_MTases_sf"/>
</dbReference>
<dbReference type="GO" id="GO:0032259">
    <property type="term" value="P:methylation"/>
    <property type="evidence" value="ECO:0007669"/>
    <property type="project" value="UniProtKB-KW"/>
</dbReference>
<dbReference type="EMBL" id="LT629711">
    <property type="protein sequence ID" value="SDP06700.1"/>
    <property type="molecule type" value="Genomic_DNA"/>
</dbReference>
<dbReference type="Pfam" id="PF01728">
    <property type="entry name" value="FtsJ"/>
    <property type="match status" value="1"/>
</dbReference>
<dbReference type="InterPro" id="IPR004538">
    <property type="entry name" value="Hemolysin_A/TlyA"/>
</dbReference>
<dbReference type="PIRSF" id="PIRSF005578">
    <property type="entry name" value="TlyA"/>
    <property type="match status" value="1"/>
</dbReference>
<dbReference type="InterPro" id="IPR036986">
    <property type="entry name" value="S4_RNA-bd_sf"/>
</dbReference>
<keyword evidence="5" id="KW-0808">Transferase</keyword>
<dbReference type="PROSITE" id="PS50889">
    <property type="entry name" value="S4"/>
    <property type="match status" value="1"/>
</dbReference>
<sequence>MSDSVRLDVELVRRGLARSRGQARSLVEAGDVSIDGRPAGKVSTPVTAEQHVEVRAEGPRWVSRAAYKLVGALEVFGPLGLQVKGRRCLDVGASTGGFTQVLLHHGAAHVVALDVGHGQLVPELAADPRVSDRSRTTVRDLAAEDIGGPVDLLVADLSFISLTLVLVELRGLVRDDGDAVVLVKPQFEVGRTRLGKGGIVRTQGDRAWAVTEVARAAGEAGLHPRGLARSPIEGGEGNAEYLLWLAPRDAGAMGWEALVKAADEVTAP</sequence>
<dbReference type="SUPFAM" id="SSF53335">
    <property type="entry name" value="S-adenosyl-L-methionine-dependent methyltransferases"/>
    <property type="match status" value="1"/>
</dbReference>
<dbReference type="RefSeq" id="WP_091783131.1">
    <property type="nucleotide sequence ID" value="NZ_LT629711.1"/>
</dbReference>
<name>A0A1H0PPG8_9MICO</name>
<dbReference type="SUPFAM" id="SSF55174">
    <property type="entry name" value="Alpha-L RNA-binding motif"/>
    <property type="match status" value="1"/>
</dbReference>
<dbReference type="CDD" id="cd02440">
    <property type="entry name" value="AdoMet_MTases"/>
    <property type="match status" value="1"/>
</dbReference>
<feature type="domain" description="RNA-binding S4" evidence="4">
    <location>
        <begin position="5"/>
        <end position="67"/>
    </location>
</feature>
<dbReference type="InterPro" id="IPR002942">
    <property type="entry name" value="S4_RNA-bd"/>
</dbReference>
<evidence type="ECO:0000259" key="4">
    <source>
        <dbReference type="SMART" id="SM00363"/>
    </source>
</evidence>
<dbReference type="CDD" id="cd00165">
    <property type="entry name" value="S4"/>
    <property type="match status" value="1"/>
</dbReference>
<dbReference type="Pfam" id="PF01479">
    <property type="entry name" value="S4"/>
    <property type="match status" value="1"/>
</dbReference>
<organism evidence="5 6">
    <name type="scientific">Pedococcus dokdonensis</name>
    <dbReference type="NCBI Taxonomy" id="443156"/>
    <lineage>
        <taxon>Bacteria</taxon>
        <taxon>Bacillati</taxon>
        <taxon>Actinomycetota</taxon>
        <taxon>Actinomycetes</taxon>
        <taxon>Micrococcales</taxon>
        <taxon>Intrasporangiaceae</taxon>
        <taxon>Pedococcus</taxon>
    </lineage>
</organism>
<evidence type="ECO:0000313" key="6">
    <source>
        <dbReference type="Proteomes" id="UP000199077"/>
    </source>
</evidence>
<accession>A0A1H0PPG8</accession>